<dbReference type="KEGG" id="theu:HPC62_17060"/>
<keyword evidence="2 3" id="KW-0802">TPR repeat</keyword>
<evidence type="ECO:0000256" key="1">
    <source>
        <dbReference type="ARBA" id="ARBA00022737"/>
    </source>
</evidence>
<dbReference type="Pfam" id="PF13432">
    <property type="entry name" value="TPR_16"/>
    <property type="match status" value="3"/>
</dbReference>
<evidence type="ECO:0000313" key="6">
    <source>
        <dbReference type="Proteomes" id="UP000505210"/>
    </source>
</evidence>
<keyword evidence="6" id="KW-1185">Reference proteome</keyword>
<dbReference type="AlphaFoldDB" id="A0A6M8BH49"/>
<keyword evidence="4" id="KW-0732">Signal</keyword>
<dbReference type="PANTHER" id="PTHR45586:SF1">
    <property type="entry name" value="LIPOPOLYSACCHARIDE ASSEMBLY PROTEIN B"/>
    <property type="match status" value="1"/>
</dbReference>
<feature type="signal peptide" evidence="4">
    <location>
        <begin position="1"/>
        <end position="24"/>
    </location>
</feature>
<proteinExistence type="predicted"/>
<dbReference type="RefSeq" id="WP_172357591.1">
    <property type="nucleotide sequence ID" value="NZ_CP053661.1"/>
</dbReference>
<reference evidence="5 6" key="1">
    <citation type="submission" date="2020-05" db="EMBL/GenBank/DDBJ databases">
        <title>Complete genome sequence of of a novel Thermoleptolyngbya strain isolated from hot springs of Ganzi, Sichuan China.</title>
        <authorList>
            <person name="Tang J."/>
            <person name="Daroch M."/>
            <person name="Li L."/>
            <person name="Waleron K."/>
            <person name="Waleron M."/>
            <person name="Waleron M."/>
        </authorList>
    </citation>
    <scope>NUCLEOTIDE SEQUENCE [LARGE SCALE GENOMIC DNA]</scope>
    <source>
        <strain evidence="5 6">PKUAC-SCTA183</strain>
    </source>
</reference>
<dbReference type="Proteomes" id="UP000505210">
    <property type="component" value="Chromosome"/>
</dbReference>
<evidence type="ECO:0000313" key="5">
    <source>
        <dbReference type="EMBL" id="QKD83676.1"/>
    </source>
</evidence>
<dbReference type="SUPFAM" id="SSF48452">
    <property type="entry name" value="TPR-like"/>
    <property type="match status" value="3"/>
</dbReference>
<keyword evidence="1" id="KW-0677">Repeat</keyword>
<feature type="repeat" description="TPR" evidence="3">
    <location>
        <begin position="627"/>
        <end position="660"/>
    </location>
</feature>
<dbReference type="PANTHER" id="PTHR45586">
    <property type="entry name" value="TPR REPEAT-CONTAINING PROTEIN PA4667"/>
    <property type="match status" value="1"/>
</dbReference>
<dbReference type="InterPro" id="IPR011990">
    <property type="entry name" value="TPR-like_helical_dom_sf"/>
</dbReference>
<dbReference type="InterPro" id="IPR051012">
    <property type="entry name" value="CellSynth/LPSAsmb/PSIAsmb"/>
</dbReference>
<dbReference type="InterPro" id="IPR019734">
    <property type="entry name" value="TPR_rpt"/>
</dbReference>
<accession>A0A6M8BH49</accession>
<dbReference type="Gene3D" id="1.25.40.10">
    <property type="entry name" value="Tetratricopeptide repeat domain"/>
    <property type="match status" value="5"/>
</dbReference>
<sequence length="759" mass="84357">MKRIGRWLGIVGLAVSLCSAIALPGTTQTSRPAAVRNGYALLERGWVNDAIAAFQQALRQLPNSLDARLGLAIAYQRAGRDADAWNAYQQVLAQDATNRTALSAIGLLGGYRPEWQAGGIDALSRLLELSPNDTDARTQRALLLGYQGRYAEAFADYDRLLASNPRPTALLGAAQVYAYSGDYAQSQTLFARYRATGQAIPDGALTAYARTLAEMGDPAQAIQLLETTLRRPRVPDWLIPDARSTLAIAYQLDQQLPKALQTLEPLRQQTNATLPLARALSTLGRRERDPQLLQQAAELYRQALRTIAEPSLGVRLEAADVLSESVAGRAEALRIYQQLSEQYPGDRSLQVRRLVLEQQLGQIGMAALQTQLQNALQPLPDAMFERQSVAIALTQLDPPPAPLLPIYEDLLQSGVDVPFLHFRIAQIHLQQRNWDDARRSLLAYQNTQLGQSDVGADLLLADLERQTGNLEASARRYESILAQPVPSTVKLDALLGLSNIRRQQGNLASVSRFYDDIRRREPDQPRAQIAQLSHQYELGEISDAAAEQALAQWLANHSPQPAYPELYALVGALPPTEQREPLYLSLLEMSPNDLSIERRLLQVIAQRDPEAARSRLSEILARQDDPIAGYFIQGELAQTLGDLALASEAYERILAAQPNEVGALSALAGVRFQQRQYAAAQRLYQQVLTLRPDDLETQRVMAELYLAQDQIQRGIRQLRQVRAAQDAQGVINPTVGDRLQQVEHNLLRRRGYQPFWERY</sequence>
<gene>
    <name evidence="5" type="ORF">HPC62_17060</name>
</gene>
<dbReference type="EMBL" id="CP053661">
    <property type="protein sequence ID" value="QKD83676.1"/>
    <property type="molecule type" value="Genomic_DNA"/>
</dbReference>
<feature type="chain" id="PRO_5027110947" evidence="4">
    <location>
        <begin position="25"/>
        <end position="759"/>
    </location>
</feature>
<dbReference type="SMART" id="SM00028">
    <property type="entry name" value="TPR"/>
    <property type="match status" value="5"/>
</dbReference>
<name>A0A6M8BH49_9CYAN</name>
<evidence type="ECO:0000256" key="3">
    <source>
        <dbReference type="PROSITE-ProRule" id="PRU00339"/>
    </source>
</evidence>
<evidence type="ECO:0000256" key="2">
    <source>
        <dbReference type="ARBA" id="ARBA00022803"/>
    </source>
</evidence>
<organism evidence="5 6">
    <name type="scientific">Thermoleptolyngbya sichuanensis A183</name>
    <dbReference type="NCBI Taxonomy" id="2737172"/>
    <lineage>
        <taxon>Bacteria</taxon>
        <taxon>Bacillati</taxon>
        <taxon>Cyanobacteriota</taxon>
        <taxon>Cyanophyceae</taxon>
        <taxon>Oculatellales</taxon>
        <taxon>Oculatellaceae</taxon>
        <taxon>Thermoleptolyngbya</taxon>
        <taxon>Thermoleptolyngbya sichuanensis</taxon>
    </lineage>
</organism>
<feature type="repeat" description="TPR" evidence="3">
    <location>
        <begin position="661"/>
        <end position="694"/>
    </location>
</feature>
<dbReference type="PROSITE" id="PS50005">
    <property type="entry name" value="TPR"/>
    <property type="match status" value="2"/>
</dbReference>
<dbReference type="Pfam" id="PF14559">
    <property type="entry name" value="TPR_19"/>
    <property type="match status" value="2"/>
</dbReference>
<protein>
    <submittedName>
        <fullName evidence="5">Tetratricopeptide repeat protein</fullName>
    </submittedName>
</protein>
<evidence type="ECO:0000256" key="4">
    <source>
        <dbReference type="SAM" id="SignalP"/>
    </source>
</evidence>